<reference evidence="1" key="1">
    <citation type="journal article" date="2014" name="Int. J. Syst. Evol. Microbiol.">
        <title>Complete genome sequence of Corynebacterium casei LMG S-19264T (=DSM 44701T), isolated from a smear-ripened cheese.</title>
        <authorList>
            <consortium name="US DOE Joint Genome Institute (JGI-PGF)"/>
            <person name="Walter F."/>
            <person name="Albersmeier A."/>
            <person name="Kalinowski J."/>
            <person name="Ruckert C."/>
        </authorList>
    </citation>
    <scope>NUCLEOTIDE SEQUENCE</scope>
    <source>
        <strain evidence="1">CGMCC 1.16134</strain>
    </source>
</reference>
<sequence>MSNVDTQYEIKFLLDANQVLTDEHTLRTELVHLDLGRATDGYLLHGYARTGFLPR</sequence>
<name>A0A917FT28_9BACL</name>
<dbReference type="RefSeq" id="WP_189031086.1">
    <property type="nucleotide sequence ID" value="NZ_BMKR01000040.1"/>
</dbReference>
<dbReference type="Proteomes" id="UP000637643">
    <property type="component" value="Unassembled WGS sequence"/>
</dbReference>
<reference evidence="1" key="2">
    <citation type="submission" date="2020-09" db="EMBL/GenBank/DDBJ databases">
        <authorList>
            <person name="Sun Q."/>
            <person name="Zhou Y."/>
        </authorList>
    </citation>
    <scope>NUCLEOTIDE SEQUENCE</scope>
    <source>
        <strain evidence="1">CGMCC 1.16134</strain>
    </source>
</reference>
<gene>
    <name evidence="1" type="ORF">GCM10010912_58250</name>
</gene>
<comment type="caution">
    <text evidence="1">The sequence shown here is derived from an EMBL/GenBank/DDBJ whole genome shotgun (WGS) entry which is preliminary data.</text>
</comment>
<proteinExistence type="predicted"/>
<accession>A0A917FT28</accession>
<dbReference type="AlphaFoldDB" id="A0A917FT28"/>
<protein>
    <submittedName>
        <fullName evidence="1">Uncharacterized protein</fullName>
    </submittedName>
</protein>
<organism evidence="1 2">
    <name type="scientific">Paenibacillus albidus</name>
    <dbReference type="NCBI Taxonomy" id="2041023"/>
    <lineage>
        <taxon>Bacteria</taxon>
        <taxon>Bacillati</taxon>
        <taxon>Bacillota</taxon>
        <taxon>Bacilli</taxon>
        <taxon>Bacillales</taxon>
        <taxon>Paenibacillaceae</taxon>
        <taxon>Paenibacillus</taxon>
    </lineage>
</organism>
<evidence type="ECO:0000313" key="2">
    <source>
        <dbReference type="Proteomes" id="UP000637643"/>
    </source>
</evidence>
<keyword evidence="2" id="KW-1185">Reference proteome</keyword>
<evidence type="ECO:0000313" key="1">
    <source>
        <dbReference type="EMBL" id="GGG05950.1"/>
    </source>
</evidence>
<dbReference type="EMBL" id="BMKR01000040">
    <property type="protein sequence ID" value="GGG05950.1"/>
    <property type="molecule type" value="Genomic_DNA"/>
</dbReference>